<accession>A0A2T0LMS0</accession>
<protein>
    <submittedName>
        <fullName evidence="3">Acyl-CoA synthetase (AMP-forming)/AMP-acid ligase II</fullName>
    </submittedName>
</protein>
<dbReference type="GO" id="GO:0016878">
    <property type="term" value="F:acid-thiol ligase activity"/>
    <property type="evidence" value="ECO:0007669"/>
    <property type="project" value="UniProtKB-ARBA"/>
</dbReference>
<dbReference type="Gene3D" id="3.30.300.30">
    <property type="match status" value="1"/>
</dbReference>
<evidence type="ECO:0000259" key="1">
    <source>
        <dbReference type="Pfam" id="PF00501"/>
    </source>
</evidence>
<reference evidence="3 4" key="1">
    <citation type="submission" date="2018-03" db="EMBL/GenBank/DDBJ databases">
        <title>Genomic Encyclopedia of Type Strains, Phase III (KMG-III): the genomes of soil and plant-associated and newly described type strains.</title>
        <authorList>
            <person name="Whitman W."/>
        </authorList>
    </citation>
    <scope>NUCLEOTIDE SEQUENCE [LARGE SCALE GENOMIC DNA]</scope>
    <source>
        <strain evidence="3 4">CGMCC 4.7125</strain>
    </source>
</reference>
<dbReference type="Pfam" id="PF00501">
    <property type="entry name" value="AMP-binding"/>
    <property type="match status" value="1"/>
</dbReference>
<dbReference type="SUPFAM" id="SSF56801">
    <property type="entry name" value="Acetyl-CoA synthetase-like"/>
    <property type="match status" value="1"/>
</dbReference>
<dbReference type="InterPro" id="IPR000873">
    <property type="entry name" value="AMP-dep_synth/lig_dom"/>
</dbReference>
<feature type="domain" description="AMP-dependent synthetase/ligase" evidence="1">
    <location>
        <begin position="17"/>
        <end position="344"/>
    </location>
</feature>
<organism evidence="3 4">
    <name type="scientific">Prauserella shujinwangii</name>
    <dbReference type="NCBI Taxonomy" id="1453103"/>
    <lineage>
        <taxon>Bacteria</taxon>
        <taxon>Bacillati</taxon>
        <taxon>Actinomycetota</taxon>
        <taxon>Actinomycetes</taxon>
        <taxon>Pseudonocardiales</taxon>
        <taxon>Pseudonocardiaceae</taxon>
        <taxon>Prauserella</taxon>
    </lineage>
</organism>
<keyword evidence="4" id="KW-1185">Reference proteome</keyword>
<dbReference type="InterPro" id="IPR025110">
    <property type="entry name" value="AMP-bd_C"/>
</dbReference>
<dbReference type="InterPro" id="IPR042099">
    <property type="entry name" value="ANL_N_sf"/>
</dbReference>
<dbReference type="AlphaFoldDB" id="A0A2T0LMS0"/>
<proteinExistence type="predicted"/>
<feature type="domain" description="AMP-binding enzyme C-terminal" evidence="2">
    <location>
        <begin position="398"/>
        <end position="473"/>
    </location>
</feature>
<dbReference type="PANTHER" id="PTHR43767">
    <property type="entry name" value="LONG-CHAIN-FATTY-ACID--COA LIGASE"/>
    <property type="match status" value="1"/>
</dbReference>
<gene>
    <name evidence="3" type="ORF">B0I33_112218</name>
</gene>
<dbReference type="Proteomes" id="UP000238362">
    <property type="component" value="Unassembled WGS sequence"/>
</dbReference>
<dbReference type="InterPro" id="IPR050237">
    <property type="entry name" value="ATP-dep_AMP-bd_enzyme"/>
</dbReference>
<dbReference type="EMBL" id="PVNH01000012">
    <property type="protein sequence ID" value="PRX44340.1"/>
    <property type="molecule type" value="Genomic_DNA"/>
</dbReference>
<keyword evidence="3" id="KW-0436">Ligase</keyword>
<sequence length="492" mass="50676">MTSAFLSRLLDGLRAGGDRPAFRHGGTVTSYRAAYRALFRLHGALAAEGVGPGDVVAVRGGNRPETVLAQLAAQLRGASVLLVGASATAPDRRAALTAAGVTVLLADPGLGDPARDGVPRVLPLTGSGPGTPAPPRPPASVHAVFLSGGTTGAPKLIGHRGIYDGMAHIFRPDPDGPNRTLVVSPVTHLTGNCAVLGALLCGDTVVLHDGFDPEAVLAAIGGQRVTHLSLTPPRLARLLDHPALADTDTASVRRLSLGASPLPSRRLRQALAAFGPVVGQGYGLTEAPMIASISAEDYAGHPGRHDSVGRIVPGMEARIDGADGAGDGAVGEVLVRGLALMEGYVGRPDLTRRAFTGGWLRTGDVGRFDADGYLYLLDRLHDVIVTGEHGTKVYSTVVEDALTGHPGVRQAAVFGVPGPDGEGERVHAVVVADPGGPGEDVLRAHVRALLDQDHPVPARIEFAGALPLTDIGKVDKQALRAPHWAGHSRGIA</sequence>
<dbReference type="PROSITE" id="PS00455">
    <property type="entry name" value="AMP_BINDING"/>
    <property type="match status" value="1"/>
</dbReference>
<dbReference type="PANTHER" id="PTHR43767:SF1">
    <property type="entry name" value="NONRIBOSOMAL PEPTIDE SYNTHASE PES1 (EUROFUNG)-RELATED"/>
    <property type="match status" value="1"/>
</dbReference>
<dbReference type="RefSeq" id="WP_106181664.1">
    <property type="nucleotide sequence ID" value="NZ_PVNH01000012.1"/>
</dbReference>
<comment type="caution">
    <text evidence="3">The sequence shown here is derived from an EMBL/GenBank/DDBJ whole genome shotgun (WGS) entry which is preliminary data.</text>
</comment>
<dbReference type="OrthoDB" id="9803968at2"/>
<name>A0A2T0LMS0_9PSEU</name>
<evidence type="ECO:0000313" key="4">
    <source>
        <dbReference type="Proteomes" id="UP000238362"/>
    </source>
</evidence>
<dbReference type="Pfam" id="PF13193">
    <property type="entry name" value="AMP-binding_C"/>
    <property type="match status" value="1"/>
</dbReference>
<evidence type="ECO:0000313" key="3">
    <source>
        <dbReference type="EMBL" id="PRX44340.1"/>
    </source>
</evidence>
<dbReference type="InterPro" id="IPR045851">
    <property type="entry name" value="AMP-bd_C_sf"/>
</dbReference>
<dbReference type="InterPro" id="IPR020845">
    <property type="entry name" value="AMP-binding_CS"/>
</dbReference>
<dbReference type="Gene3D" id="3.40.50.12780">
    <property type="entry name" value="N-terminal domain of ligase-like"/>
    <property type="match status" value="1"/>
</dbReference>
<evidence type="ECO:0000259" key="2">
    <source>
        <dbReference type="Pfam" id="PF13193"/>
    </source>
</evidence>